<dbReference type="AlphaFoldDB" id="A0A1I7NPX1"/>
<dbReference type="GO" id="GO:0004081">
    <property type="term" value="F:bis(5'-nucleosyl)-tetraphosphatase (asymmetrical) activity"/>
    <property type="evidence" value="ECO:0007669"/>
    <property type="project" value="TreeGrafter"/>
</dbReference>
<dbReference type="OrthoDB" id="954553at2"/>
<dbReference type="PANTHER" id="PTHR21340:SF7">
    <property type="entry name" value="NUDIX HYDROLASE DOMAIN-CONTAINING PROTEIN"/>
    <property type="match status" value="1"/>
</dbReference>
<dbReference type="PANTHER" id="PTHR21340">
    <property type="entry name" value="DIADENOSINE 5,5-P1,P4-TETRAPHOSPHATE PYROPHOSPHOHYDROLASE MUTT"/>
    <property type="match status" value="1"/>
</dbReference>
<dbReference type="Proteomes" id="UP000199423">
    <property type="component" value="Unassembled WGS sequence"/>
</dbReference>
<keyword evidence="5" id="KW-1185">Reference proteome</keyword>
<reference evidence="5" key="1">
    <citation type="submission" date="2016-10" db="EMBL/GenBank/DDBJ databases">
        <authorList>
            <person name="Varghese N."/>
            <person name="Submissions S."/>
        </authorList>
    </citation>
    <scope>NUCLEOTIDE SEQUENCE [LARGE SCALE GENOMIC DNA]</scope>
    <source>
        <strain evidence="5">DSM 1565</strain>
    </source>
</reference>
<dbReference type="PROSITE" id="PS00893">
    <property type="entry name" value="NUDIX_BOX"/>
    <property type="match status" value="1"/>
</dbReference>
<proteinExistence type="predicted"/>
<name>A0A1I7NPX1_9HYPH</name>
<dbReference type="SUPFAM" id="SSF55811">
    <property type="entry name" value="Nudix"/>
    <property type="match status" value="1"/>
</dbReference>
<dbReference type="CDD" id="cd04662">
    <property type="entry name" value="NUDIX_Hydrolase"/>
    <property type="match status" value="1"/>
</dbReference>
<dbReference type="InterPro" id="IPR015797">
    <property type="entry name" value="NUDIX_hydrolase-like_dom_sf"/>
</dbReference>
<evidence type="ECO:0000256" key="1">
    <source>
        <dbReference type="ARBA" id="ARBA00001946"/>
    </source>
</evidence>
<dbReference type="EMBL" id="FPCH01000003">
    <property type="protein sequence ID" value="SFV36737.1"/>
    <property type="molecule type" value="Genomic_DNA"/>
</dbReference>
<dbReference type="GO" id="GO:0006167">
    <property type="term" value="P:AMP biosynthetic process"/>
    <property type="evidence" value="ECO:0007669"/>
    <property type="project" value="TreeGrafter"/>
</dbReference>
<organism evidence="4 5">
    <name type="scientific">Hyphomicrobium facile</name>
    <dbReference type="NCBI Taxonomy" id="51670"/>
    <lineage>
        <taxon>Bacteria</taxon>
        <taxon>Pseudomonadati</taxon>
        <taxon>Pseudomonadota</taxon>
        <taxon>Alphaproteobacteria</taxon>
        <taxon>Hyphomicrobiales</taxon>
        <taxon>Hyphomicrobiaceae</taxon>
        <taxon>Hyphomicrobium</taxon>
    </lineage>
</organism>
<dbReference type="InterPro" id="IPR051325">
    <property type="entry name" value="Nudix_hydrolase_domain"/>
</dbReference>
<sequence>MKTATSAGLLLYRDRNGLEVLLAHPGGPYWRKKDEGSWTVPKGEVLAGEDLYKAAFREFVEETGFHPRGAVTPLGSVRQAGGKRVHVWAVEDDWNPETLVSNTFSMEWPPRSGRIQAFPEIDRAEWFDIATAHRKILKGQAELLNRLELLRQAE</sequence>
<dbReference type="InterPro" id="IPR020084">
    <property type="entry name" value="NUDIX_hydrolase_CS"/>
</dbReference>
<keyword evidence="2 4" id="KW-0378">Hydrolase</keyword>
<feature type="domain" description="Nudix hydrolase" evidence="3">
    <location>
        <begin position="2"/>
        <end position="149"/>
    </location>
</feature>
<dbReference type="STRING" id="51670.SAMN04488557_2719"/>
<dbReference type="RefSeq" id="WP_092868296.1">
    <property type="nucleotide sequence ID" value="NZ_FPCH01000003.1"/>
</dbReference>
<comment type="cofactor">
    <cofactor evidence="1">
        <name>Mg(2+)</name>
        <dbReference type="ChEBI" id="CHEBI:18420"/>
    </cofactor>
</comment>
<accession>A0A1I7NPX1</accession>
<evidence type="ECO:0000313" key="4">
    <source>
        <dbReference type="EMBL" id="SFV36737.1"/>
    </source>
</evidence>
<gene>
    <name evidence="4" type="ORF">SAMN04488557_2719</name>
</gene>
<evidence type="ECO:0000259" key="3">
    <source>
        <dbReference type="PROSITE" id="PS51462"/>
    </source>
</evidence>
<dbReference type="InterPro" id="IPR000086">
    <property type="entry name" value="NUDIX_hydrolase_dom"/>
</dbReference>
<dbReference type="GO" id="GO:0006754">
    <property type="term" value="P:ATP biosynthetic process"/>
    <property type="evidence" value="ECO:0007669"/>
    <property type="project" value="TreeGrafter"/>
</dbReference>
<evidence type="ECO:0000256" key="2">
    <source>
        <dbReference type="ARBA" id="ARBA00022801"/>
    </source>
</evidence>
<dbReference type="Pfam" id="PF00293">
    <property type="entry name" value="NUDIX"/>
    <property type="match status" value="1"/>
</dbReference>
<dbReference type="PROSITE" id="PS51462">
    <property type="entry name" value="NUDIX"/>
    <property type="match status" value="1"/>
</dbReference>
<dbReference type="Gene3D" id="3.90.79.10">
    <property type="entry name" value="Nucleoside Triphosphate Pyrophosphohydrolase"/>
    <property type="match status" value="1"/>
</dbReference>
<evidence type="ECO:0000313" key="5">
    <source>
        <dbReference type="Proteomes" id="UP000199423"/>
    </source>
</evidence>
<protein>
    <submittedName>
        <fullName evidence="4">Predicted NTP pyrophosphohydrolase, NUDIX family</fullName>
    </submittedName>
</protein>